<dbReference type="Gene3D" id="3.90.230.10">
    <property type="entry name" value="Creatinase/methionine aminopeptidase superfamily"/>
    <property type="match status" value="1"/>
</dbReference>
<dbReference type="EMBL" id="RJJE01000001">
    <property type="protein sequence ID" value="RNI33067.1"/>
    <property type="molecule type" value="Genomic_DNA"/>
</dbReference>
<evidence type="ECO:0000259" key="8">
    <source>
        <dbReference type="Pfam" id="PF00557"/>
    </source>
</evidence>
<evidence type="ECO:0000313" key="10">
    <source>
        <dbReference type="Proteomes" id="UP000271010"/>
    </source>
</evidence>
<accession>A0A3M9N6Y4</accession>
<protein>
    <recommendedName>
        <fullName evidence="6 7">Methionine aminopeptidase</fullName>
        <shortName evidence="6">MAP</shortName>
        <shortName evidence="6">MetAP</shortName>
        <ecNumber evidence="6 7">3.4.11.18</ecNumber>
    </recommendedName>
    <alternativeName>
        <fullName evidence="6">Peptidase M</fullName>
    </alternativeName>
</protein>
<keyword evidence="4 6" id="KW-0479">Metal-binding</keyword>
<comment type="catalytic activity">
    <reaction evidence="6 7">
        <text>Release of N-terminal amino acids, preferentially methionine, from peptides and arylamides.</text>
        <dbReference type="EC" id="3.4.11.18"/>
    </reaction>
</comment>
<feature type="binding site" evidence="6">
    <location>
        <position position="168"/>
    </location>
    <ligand>
        <name>a divalent metal cation</name>
        <dbReference type="ChEBI" id="CHEBI:60240"/>
        <label>2</label>
        <note>catalytic</note>
    </ligand>
</feature>
<evidence type="ECO:0000256" key="6">
    <source>
        <dbReference type="HAMAP-Rule" id="MF_01974"/>
    </source>
</evidence>
<evidence type="ECO:0000256" key="3">
    <source>
        <dbReference type="ARBA" id="ARBA00022670"/>
    </source>
</evidence>
<feature type="binding site" evidence="6">
    <location>
        <position position="94"/>
    </location>
    <ligand>
        <name>a divalent metal cation</name>
        <dbReference type="ChEBI" id="CHEBI:60240"/>
        <label>1</label>
    </ligand>
</feature>
<dbReference type="GO" id="GO:0004239">
    <property type="term" value="F:initiator methionyl aminopeptidase activity"/>
    <property type="evidence" value="ECO:0007669"/>
    <property type="project" value="UniProtKB-UniRule"/>
</dbReference>
<dbReference type="InterPro" id="IPR002467">
    <property type="entry name" value="Pept_M24A_MAP1"/>
</dbReference>
<feature type="binding site" evidence="6">
    <location>
        <position position="105"/>
    </location>
    <ligand>
        <name>a divalent metal cation</name>
        <dbReference type="ChEBI" id="CHEBI:60240"/>
        <label>1</label>
    </ligand>
</feature>
<gene>
    <name evidence="6 9" type="primary">map</name>
    <name evidence="9" type="ORF">EFA69_01200</name>
</gene>
<feature type="binding site" evidence="6">
    <location>
        <position position="77"/>
    </location>
    <ligand>
        <name>substrate</name>
    </ligand>
</feature>
<name>A0A3M9N6Y4_9BACT</name>
<comment type="subunit">
    <text evidence="6">Monomer.</text>
</comment>
<feature type="binding site" evidence="6">
    <location>
        <position position="175"/>
    </location>
    <ligand>
        <name>substrate</name>
    </ligand>
</feature>
<keyword evidence="3 6" id="KW-0645">Protease</keyword>
<dbReference type="CDD" id="cd01086">
    <property type="entry name" value="MetAP1"/>
    <property type="match status" value="1"/>
</dbReference>
<comment type="similarity">
    <text evidence="6">Belongs to the peptidase M24A family. Methionine aminopeptidase type 1 subfamily.</text>
</comment>
<feature type="binding site" evidence="6">
    <location>
        <position position="105"/>
    </location>
    <ligand>
        <name>a divalent metal cation</name>
        <dbReference type="ChEBI" id="CHEBI:60240"/>
        <label>2</label>
        <note>catalytic</note>
    </ligand>
</feature>
<dbReference type="InterPro" id="IPR000994">
    <property type="entry name" value="Pept_M24"/>
</dbReference>
<evidence type="ECO:0000256" key="5">
    <source>
        <dbReference type="ARBA" id="ARBA00022801"/>
    </source>
</evidence>
<feature type="binding site" evidence="6">
    <location>
        <position position="232"/>
    </location>
    <ligand>
        <name>a divalent metal cation</name>
        <dbReference type="ChEBI" id="CHEBI:60240"/>
        <label>1</label>
    </ligand>
</feature>
<proteinExistence type="inferred from homology"/>
<dbReference type="InterPro" id="IPR001714">
    <property type="entry name" value="Pept_M24_MAP"/>
</dbReference>
<dbReference type="RefSeq" id="WP_123131262.1">
    <property type="nucleotide sequence ID" value="NZ_RJJE01000001.1"/>
</dbReference>
<reference evidence="9 10" key="1">
    <citation type="submission" date="2018-11" db="EMBL/GenBank/DDBJ databases">
        <title>Rufibacter latericius sp. nov., isolated from water in Baiyang Lake.</title>
        <authorList>
            <person name="Yang Y."/>
        </authorList>
    </citation>
    <scope>NUCLEOTIDE SEQUENCE [LARGE SCALE GENOMIC DNA]</scope>
    <source>
        <strain evidence="9 10">MCC P1</strain>
    </source>
</reference>
<dbReference type="GO" id="GO:0070006">
    <property type="term" value="F:metalloaminopeptidase activity"/>
    <property type="evidence" value="ECO:0007669"/>
    <property type="project" value="UniProtKB-UniRule"/>
</dbReference>
<dbReference type="GO" id="GO:0005829">
    <property type="term" value="C:cytosol"/>
    <property type="evidence" value="ECO:0007669"/>
    <property type="project" value="TreeGrafter"/>
</dbReference>
<dbReference type="GO" id="GO:0006508">
    <property type="term" value="P:proteolysis"/>
    <property type="evidence" value="ECO:0007669"/>
    <property type="project" value="UniProtKB-KW"/>
</dbReference>
<dbReference type="OrthoDB" id="9802055at2"/>
<organism evidence="9 10">
    <name type="scientific">Rufibacter immobilis</name>
    <dbReference type="NCBI Taxonomy" id="1348778"/>
    <lineage>
        <taxon>Bacteria</taxon>
        <taxon>Pseudomonadati</taxon>
        <taxon>Bacteroidota</taxon>
        <taxon>Cytophagia</taxon>
        <taxon>Cytophagales</taxon>
        <taxon>Hymenobacteraceae</taxon>
        <taxon>Rufibacter</taxon>
    </lineage>
</organism>
<keyword evidence="10" id="KW-1185">Reference proteome</keyword>
<evidence type="ECO:0000256" key="4">
    <source>
        <dbReference type="ARBA" id="ARBA00022723"/>
    </source>
</evidence>
<comment type="caution">
    <text evidence="9">The sequence shown here is derived from an EMBL/GenBank/DDBJ whole genome shotgun (WGS) entry which is preliminary data.</text>
</comment>
<dbReference type="InterPro" id="IPR036005">
    <property type="entry name" value="Creatinase/aminopeptidase-like"/>
</dbReference>
<dbReference type="NCBIfam" id="TIGR00500">
    <property type="entry name" value="met_pdase_I"/>
    <property type="match status" value="1"/>
</dbReference>
<keyword evidence="2 6" id="KW-0031">Aminopeptidase</keyword>
<feature type="binding site" evidence="6">
    <location>
        <position position="201"/>
    </location>
    <ligand>
        <name>a divalent metal cation</name>
        <dbReference type="ChEBI" id="CHEBI:60240"/>
        <label>2</label>
        <note>catalytic</note>
    </ligand>
</feature>
<dbReference type="PANTHER" id="PTHR43330">
    <property type="entry name" value="METHIONINE AMINOPEPTIDASE"/>
    <property type="match status" value="1"/>
</dbReference>
<feature type="binding site" evidence="6">
    <location>
        <position position="232"/>
    </location>
    <ligand>
        <name>a divalent metal cation</name>
        <dbReference type="ChEBI" id="CHEBI:60240"/>
        <label>2</label>
        <note>catalytic</note>
    </ligand>
</feature>
<evidence type="ECO:0000256" key="1">
    <source>
        <dbReference type="ARBA" id="ARBA00002521"/>
    </source>
</evidence>
<dbReference type="PANTHER" id="PTHR43330:SF27">
    <property type="entry name" value="METHIONINE AMINOPEPTIDASE"/>
    <property type="match status" value="1"/>
</dbReference>
<comment type="function">
    <text evidence="1 6">Removes the N-terminal methionine from nascent proteins. The N-terminal methionine is often cleaved when the second residue in the primary sequence is small and uncharged (Met-Ala-, Cys, Gly, Pro, Ser, Thr, or Val). Requires deformylation of the N(alpha)-formylated initiator methionine before it can be hydrolyzed.</text>
</comment>
<dbReference type="PRINTS" id="PR00599">
    <property type="entry name" value="MAPEPTIDASE"/>
</dbReference>
<dbReference type="GO" id="GO:0046872">
    <property type="term" value="F:metal ion binding"/>
    <property type="evidence" value="ECO:0007669"/>
    <property type="project" value="UniProtKB-UniRule"/>
</dbReference>
<dbReference type="Pfam" id="PF00557">
    <property type="entry name" value="Peptidase_M24"/>
    <property type="match status" value="1"/>
</dbReference>
<dbReference type="AlphaFoldDB" id="A0A3M9N6Y4"/>
<keyword evidence="5 6" id="KW-0378">Hydrolase</keyword>
<dbReference type="EC" id="3.4.11.18" evidence="6 7"/>
<dbReference type="SUPFAM" id="SSF55920">
    <property type="entry name" value="Creatinase/aminopeptidase"/>
    <property type="match status" value="1"/>
</dbReference>
<evidence type="ECO:0000256" key="2">
    <source>
        <dbReference type="ARBA" id="ARBA00022438"/>
    </source>
</evidence>
<sequence>MIVYKTEEEIELIRLSANILSQVHGVLAKHVTEGVTTLELDAIAEEFINDHGATPSFKGYNGFKNSLCISLNSAVVHGIPNAYQLKPGDVVSIDCGVFYKGYHSDSAYTHGVGEVSPEVASLLLHTKESLYKGIEQAVVGSRIGDIGYAIQSHVEQYGYGVVRELVGHGLGKSLHESPEVPNYGKRGQGMKLQDGLVLAIEPMVNLGSRHVVQEEDGWTIRTRDKKPSAHFEHTVVVRKGQAEILTTFDYIEKH</sequence>
<evidence type="ECO:0000313" key="9">
    <source>
        <dbReference type="EMBL" id="RNI33067.1"/>
    </source>
</evidence>
<dbReference type="HAMAP" id="MF_01974">
    <property type="entry name" value="MetAP_1"/>
    <property type="match status" value="1"/>
</dbReference>
<comment type="cofactor">
    <cofactor evidence="6">
        <name>Co(2+)</name>
        <dbReference type="ChEBI" id="CHEBI:48828"/>
    </cofactor>
    <cofactor evidence="6">
        <name>Zn(2+)</name>
        <dbReference type="ChEBI" id="CHEBI:29105"/>
    </cofactor>
    <cofactor evidence="6">
        <name>Mn(2+)</name>
        <dbReference type="ChEBI" id="CHEBI:29035"/>
    </cofactor>
    <cofactor evidence="6">
        <name>Fe(2+)</name>
        <dbReference type="ChEBI" id="CHEBI:29033"/>
    </cofactor>
    <text evidence="6">Binds 2 divalent metal cations per subunit. Has a high-affinity and a low affinity metal-binding site. The true nature of the physiological cofactor is under debate. The enzyme is active with cobalt, zinc, manganese or divalent iron ions. Most likely, methionine aminopeptidases function as mononuclear Fe(2+)-metalloproteases under physiological conditions, and the catalytically relevant metal-binding site has been assigned to the histidine-containing high-affinity site.</text>
</comment>
<feature type="domain" description="Peptidase M24" evidence="8">
    <location>
        <begin position="11"/>
        <end position="238"/>
    </location>
</feature>
<dbReference type="Proteomes" id="UP000271010">
    <property type="component" value="Unassembled WGS sequence"/>
</dbReference>
<evidence type="ECO:0000256" key="7">
    <source>
        <dbReference type="RuleBase" id="RU003653"/>
    </source>
</evidence>